<dbReference type="AlphaFoldDB" id="A0A486VIF0"/>
<reference evidence="1" key="1">
    <citation type="submission" date="2019-03" db="EMBL/GenBank/DDBJ databases">
        <authorList>
            <consortium name="Pathogen Informatics"/>
        </authorList>
    </citation>
    <scope>NUCLEOTIDE SEQUENCE</scope>
    <source>
        <strain evidence="1">5012STDY7626360</strain>
    </source>
</reference>
<dbReference type="EMBL" id="CAAHDG010000011">
    <property type="protein sequence ID" value="VGM50922.1"/>
    <property type="molecule type" value="Genomic_DNA"/>
</dbReference>
<proteinExistence type="predicted"/>
<organism evidence="1">
    <name type="scientific">Klebsiella pneumoniae</name>
    <dbReference type="NCBI Taxonomy" id="573"/>
    <lineage>
        <taxon>Bacteria</taxon>
        <taxon>Pseudomonadati</taxon>
        <taxon>Pseudomonadota</taxon>
        <taxon>Gammaproteobacteria</taxon>
        <taxon>Enterobacterales</taxon>
        <taxon>Enterobacteriaceae</taxon>
        <taxon>Klebsiella/Raoultella group</taxon>
        <taxon>Klebsiella</taxon>
        <taxon>Klebsiella pneumoniae complex</taxon>
    </lineage>
</organism>
<gene>
    <name evidence="1" type="ORF">SAMEA4873561_03895</name>
</gene>
<accession>A0A486VIF0</accession>
<sequence>MQNLIPSLRAADNAKKCGWPTRPESMKFCSGSFSILAGGDFALLYARARARLGG</sequence>
<protein>
    <submittedName>
        <fullName evidence="1">Uncharacterized protein</fullName>
    </submittedName>
</protein>
<name>A0A486VIF0_KLEPN</name>
<dbReference type="RefSeq" id="WP_155774225.1">
    <property type="nucleotide sequence ID" value="NZ_CP017934.1"/>
</dbReference>
<evidence type="ECO:0000313" key="1">
    <source>
        <dbReference type="EMBL" id="VGM50922.1"/>
    </source>
</evidence>